<evidence type="ECO:0000313" key="2">
    <source>
        <dbReference type="EMBL" id="MFC5649552.1"/>
    </source>
</evidence>
<dbReference type="InterPro" id="IPR025237">
    <property type="entry name" value="DUF4183"/>
</dbReference>
<feature type="domain" description="DUF4183" evidence="1">
    <location>
        <begin position="142"/>
        <end position="204"/>
    </location>
</feature>
<proteinExistence type="predicted"/>
<dbReference type="Proteomes" id="UP001596047">
    <property type="component" value="Unassembled WGS sequence"/>
</dbReference>
<gene>
    <name evidence="2" type="ORF">ACFPYJ_10480</name>
</gene>
<dbReference type="Pfam" id="PF13799">
    <property type="entry name" value="DUF4183"/>
    <property type="match status" value="1"/>
</dbReference>
<protein>
    <submittedName>
        <fullName evidence="2">DUF4183 domain-containing protein</fullName>
    </submittedName>
</protein>
<keyword evidence="3" id="KW-1185">Reference proteome</keyword>
<comment type="caution">
    <text evidence="2">The sequence shown here is derived from an EMBL/GenBank/DDBJ whole genome shotgun (WGS) entry which is preliminary data.</text>
</comment>
<evidence type="ECO:0000313" key="3">
    <source>
        <dbReference type="Proteomes" id="UP001596047"/>
    </source>
</evidence>
<dbReference type="Gene3D" id="1.20.5.320">
    <property type="entry name" value="6-Phosphogluconate Dehydrogenase, domain 3"/>
    <property type="match status" value="1"/>
</dbReference>
<dbReference type="EMBL" id="JBHSOW010000038">
    <property type="protein sequence ID" value="MFC5649552.1"/>
    <property type="molecule type" value="Genomic_DNA"/>
</dbReference>
<organism evidence="2 3">
    <name type="scientific">Paenibacillus solisilvae</name>
    <dbReference type="NCBI Taxonomy" id="2486751"/>
    <lineage>
        <taxon>Bacteria</taxon>
        <taxon>Bacillati</taxon>
        <taxon>Bacillota</taxon>
        <taxon>Bacilli</taxon>
        <taxon>Bacillales</taxon>
        <taxon>Paenibacillaceae</taxon>
        <taxon>Paenibacillus</taxon>
    </lineage>
</organism>
<evidence type="ECO:0000259" key="1">
    <source>
        <dbReference type="Pfam" id="PF13799"/>
    </source>
</evidence>
<name>A0ABW0VUR3_9BACL</name>
<sequence length="214" mass="23745">MWLNRTHITNLRSSGLRKQALKKKCIVTKNIRIPIELQLNNTSTCRRKDCIKKTIMVCPPKRRKKCSKVILNKKKCKRACVRPQINVSAPQGIPGPAGPQGIQGPPGPPGPVFVPNIVILPIAQRYFYLATSDIQSLVTIPAQEFMNDEGTLITAFTTNGPNSYSNLYINGILQEGSLYDLNESALTIHVNNQTIFSGTPIILESIQFFARLTS</sequence>
<reference evidence="3" key="1">
    <citation type="journal article" date="2019" name="Int. J. Syst. Evol. Microbiol.">
        <title>The Global Catalogue of Microorganisms (GCM) 10K type strain sequencing project: providing services to taxonomists for standard genome sequencing and annotation.</title>
        <authorList>
            <consortium name="The Broad Institute Genomics Platform"/>
            <consortium name="The Broad Institute Genome Sequencing Center for Infectious Disease"/>
            <person name="Wu L."/>
            <person name="Ma J."/>
        </authorList>
    </citation>
    <scope>NUCLEOTIDE SEQUENCE [LARGE SCALE GENOMIC DNA]</scope>
    <source>
        <strain evidence="3">CGMCC 1.3240</strain>
    </source>
</reference>
<accession>A0ABW0VUR3</accession>
<dbReference type="RefSeq" id="WP_379188085.1">
    <property type="nucleotide sequence ID" value="NZ_JBHSOW010000038.1"/>
</dbReference>